<dbReference type="Proteomes" id="UP000217771">
    <property type="component" value="Unassembled WGS sequence"/>
</dbReference>
<evidence type="ECO:0000313" key="10">
    <source>
        <dbReference type="Proteomes" id="UP000217771"/>
    </source>
</evidence>
<proteinExistence type="predicted"/>
<dbReference type="Gene3D" id="1.20.1540.10">
    <property type="entry name" value="Rhomboid-like"/>
    <property type="match status" value="1"/>
</dbReference>
<dbReference type="Pfam" id="PF01694">
    <property type="entry name" value="Rhomboid"/>
    <property type="match status" value="1"/>
</dbReference>
<feature type="transmembrane region" description="Helical" evidence="7">
    <location>
        <begin position="168"/>
        <end position="188"/>
    </location>
</feature>
<keyword evidence="3" id="KW-0997">Cell inner membrane</keyword>
<keyword evidence="10" id="KW-1185">Reference proteome</keyword>
<dbReference type="InterPro" id="IPR035952">
    <property type="entry name" value="Rhomboid-like_sf"/>
</dbReference>
<keyword evidence="5 7" id="KW-1133">Transmembrane helix</keyword>
<evidence type="ECO:0000256" key="6">
    <source>
        <dbReference type="ARBA" id="ARBA00023136"/>
    </source>
</evidence>
<dbReference type="PANTHER" id="PTHR43066">
    <property type="entry name" value="RHOMBOID-RELATED PROTEIN"/>
    <property type="match status" value="1"/>
</dbReference>
<dbReference type="SUPFAM" id="SSF144091">
    <property type="entry name" value="Rhomboid-like"/>
    <property type="match status" value="1"/>
</dbReference>
<protein>
    <submittedName>
        <fullName evidence="9">Rhomboid family intramembrane serine protease</fullName>
    </submittedName>
</protein>
<reference evidence="9 10" key="1">
    <citation type="submission" date="2017-08" db="EMBL/GenBank/DDBJ databases">
        <title>Halomonas alkalisoli sp. nov., isolated from saline alkaline soil.</title>
        <authorList>
            <person name="Wang D."/>
            <person name="Zhang G."/>
        </authorList>
    </citation>
    <scope>NUCLEOTIDE SEQUENCE [LARGE SCALE GENOMIC DNA]</scope>
    <source>
        <strain evidence="9 10">WRN001</strain>
    </source>
</reference>
<feature type="transmembrane region" description="Helical" evidence="7">
    <location>
        <begin position="108"/>
        <end position="127"/>
    </location>
</feature>
<keyword evidence="9" id="KW-0378">Hydrolase</keyword>
<sequence>MNVTLTLVTLTVLVSALGWMLPALKRALIYWPPGVVRGQWWRLVSHGLIHADLMHLAFNMITLYVFGTVMELVLVPHIGVLGFVLFYIAGLLVAILPTHLRHRGDASYLSLGASGAVAAMLFAYILLRPWSLLFVFVVPVPAIAFAALYVFYSLWAQRHVDDNVNHSAHLWGGAWGVIFMLGLMASTYPGELI</sequence>
<evidence type="ECO:0000256" key="4">
    <source>
        <dbReference type="ARBA" id="ARBA00022692"/>
    </source>
</evidence>
<feature type="domain" description="Peptidase S54 rhomboid" evidence="8">
    <location>
        <begin position="37"/>
        <end position="183"/>
    </location>
</feature>
<evidence type="ECO:0000256" key="2">
    <source>
        <dbReference type="ARBA" id="ARBA00022475"/>
    </source>
</evidence>
<evidence type="ECO:0000256" key="5">
    <source>
        <dbReference type="ARBA" id="ARBA00022989"/>
    </source>
</evidence>
<evidence type="ECO:0000259" key="8">
    <source>
        <dbReference type="Pfam" id="PF01694"/>
    </source>
</evidence>
<dbReference type="AlphaFoldDB" id="A0A2A2ERU6"/>
<comment type="caution">
    <text evidence="9">The sequence shown here is derived from an EMBL/GenBank/DDBJ whole genome shotgun (WGS) entry which is preliminary data.</text>
</comment>
<keyword evidence="2" id="KW-1003">Cell membrane</keyword>
<dbReference type="GO" id="GO:0004252">
    <property type="term" value="F:serine-type endopeptidase activity"/>
    <property type="evidence" value="ECO:0007669"/>
    <property type="project" value="InterPro"/>
</dbReference>
<keyword evidence="9" id="KW-0645">Protease</keyword>
<evidence type="ECO:0000256" key="7">
    <source>
        <dbReference type="SAM" id="Phobius"/>
    </source>
</evidence>
<dbReference type="GO" id="GO:0016020">
    <property type="term" value="C:membrane"/>
    <property type="evidence" value="ECO:0007669"/>
    <property type="project" value="UniProtKB-SubCell"/>
</dbReference>
<dbReference type="OrthoDB" id="9813074at2"/>
<dbReference type="EMBL" id="NSKB01000005">
    <property type="protein sequence ID" value="PAU76151.1"/>
    <property type="molecule type" value="Genomic_DNA"/>
</dbReference>
<accession>A0A2A2ERU6</accession>
<organism evidence="9 10">
    <name type="scientific">Halomonas salipaludis</name>
    <dbReference type="NCBI Taxonomy" id="2032625"/>
    <lineage>
        <taxon>Bacteria</taxon>
        <taxon>Pseudomonadati</taxon>
        <taxon>Pseudomonadota</taxon>
        <taxon>Gammaproteobacteria</taxon>
        <taxon>Oceanospirillales</taxon>
        <taxon>Halomonadaceae</taxon>
        <taxon>Halomonas</taxon>
    </lineage>
</organism>
<dbReference type="PANTHER" id="PTHR43066:SF26">
    <property type="entry name" value="RHOMBOID PROTEASE GLPG"/>
    <property type="match status" value="1"/>
</dbReference>
<gene>
    <name evidence="9" type="ORF">CK498_14785</name>
</gene>
<name>A0A2A2ERU6_9GAMM</name>
<dbReference type="InterPro" id="IPR022764">
    <property type="entry name" value="Peptidase_S54_rhomboid_dom"/>
</dbReference>
<keyword evidence="4 7" id="KW-0812">Transmembrane</keyword>
<feature type="transmembrane region" description="Helical" evidence="7">
    <location>
        <begin position="74"/>
        <end position="96"/>
    </location>
</feature>
<evidence type="ECO:0000256" key="3">
    <source>
        <dbReference type="ARBA" id="ARBA00022519"/>
    </source>
</evidence>
<keyword evidence="6 7" id="KW-0472">Membrane</keyword>
<comment type="subcellular location">
    <subcellularLocation>
        <location evidence="1">Membrane</location>
        <topology evidence="1">Multi-pass membrane protein</topology>
    </subcellularLocation>
</comment>
<dbReference type="RefSeq" id="WP_095621621.1">
    <property type="nucleotide sequence ID" value="NZ_NSKB01000005.1"/>
</dbReference>
<feature type="transmembrane region" description="Helical" evidence="7">
    <location>
        <begin position="133"/>
        <end position="156"/>
    </location>
</feature>
<evidence type="ECO:0000256" key="1">
    <source>
        <dbReference type="ARBA" id="ARBA00004141"/>
    </source>
</evidence>
<dbReference type="GO" id="GO:0006508">
    <property type="term" value="P:proteolysis"/>
    <property type="evidence" value="ECO:0007669"/>
    <property type="project" value="UniProtKB-KW"/>
</dbReference>
<evidence type="ECO:0000313" key="9">
    <source>
        <dbReference type="EMBL" id="PAU76151.1"/>
    </source>
</evidence>